<dbReference type="Bgee" id="WBGene00008871">
    <property type="expression patterns" value="Expressed in material anatomical entity and 2 other cell types or tissues"/>
</dbReference>
<evidence type="ECO:0000256" key="3">
    <source>
        <dbReference type="ARBA" id="ARBA00022771"/>
    </source>
</evidence>
<evidence type="ECO:0000313" key="10">
    <source>
        <dbReference type="EMBL" id="CAA98263.5"/>
    </source>
</evidence>
<dbReference type="SUPFAM" id="SSF57850">
    <property type="entry name" value="RING/U-box"/>
    <property type="match status" value="2"/>
</dbReference>
<dbReference type="WormBase" id="F15H10.4">
    <property type="protein sequence ID" value="CE41997"/>
    <property type="gene ID" value="WBGene00008871"/>
    <property type="gene designation" value="tag-314"/>
</dbReference>
<keyword evidence="8" id="KW-0472">Membrane</keyword>
<dbReference type="InterPro" id="IPR051628">
    <property type="entry name" value="LUBAC_E3_Ligases"/>
</dbReference>
<reference evidence="10 11" key="1">
    <citation type="journal article" date="1998" name="Science">
        <title>Genome sequence of the nematode C. elegans: a platform for investigating biology.</title>
        <authorList>
            <consortium name="The C. elegans sequencing consortium"/>
            <person name="Sulson J.E."/>
            <person name="Waterston R."/>
        </authorList>
    </citation>
    <scope>NUCLEOTIDE SEQUENCE [LARGE SCALE GENOMIC DNA]</scope>
    <source>
        <strain evidence="10 11">Bristol N2</strain>
    </source>
</reference>
<keyword evidence="3 6" id="KW-0863">Zinc-finger</keyword>
<evidence type="ECO:0000256" key="8">
    <source>
        <dbReference type="SAM" id="Phobius"/>
    </source>
</evidence>
<dbReference type="CDD" id="cd20336">
    <property type="entry name" value="Rcat_RBR"/>
    <property type="match status" value="1"/>
</dbReference>
<keyword evidence="4" id="KW-0833">Ubl conjugation pathway</keyword>
<evidence type="ECO:0000256" key="1">
    <source>
        <dbReference type="ARBA" id="ARBA00004906"/>
    </source>
</evidence>
<dbReference type="eggNOG" id="KOG1815">
    <property type="taxonomic scope" value="Eukaryota"/>
</dbReference>
<feature type="transmembrane region" description="Helical" evidence="8">
    <location>
        <begin position="225"/>
        <end position="244"/>
    </location>
</feature>
<organism evidence="10 11">
    <name type="scientific">Caenorhabditis elegans</name>
    <dbReference type="NCBI Taxonomy" id="6239"/>
    <lineage>
        <taxon>Eukaryota</taxon>
        <taxon>Metazoa</taxon>
        <taxon>Ecdysozoa</taxon>
        <taxon>Nematoda</taxon>
        <taxon>Chromadorea</taxon>
        <taxon>Rhabditida</taxon>
        <taxon>Rhabditina</taxon>
        <taxon>Rhabditomorpha</taxon>
        <taxon>Rhabditoidea</taxon>
        <taxon>Rhabditidae</taxon>
        <taxon>Peloderinae</taxon>
        <taxon>Caenorhabditis</taxon>
    </lineage>
</organism>
<keyword evidence="2" id="KW-0479">Metal-binding</keyword>
<keyword evidence="11" id="KW-1185">Reference proteome</keyword>
<dbReference type="PANTHER" id="PTHR22770">
    <property type="entry name" value="UBIQUITIN CONJUGATING ENZYME 7 INTERACTING PROTEIN-RELATED"/>
    <property type="match status" value="1"/>
</dbReference>
<dbReference type="PROSITE" id="PS50089">
    <property type="entry name" value="ZF_RING_2"/>
    <property type="match status" value="1"/>
</dbReference>
<dbReference type="OrthoDB" id="10009520at2759"/>
<name>G5EGI6_CAEEL</name>
<dbReference type="RefSeq" id="NP_872234.4">
    <property type="nucleotide sequence ID" value="NM_182434.9"/>
</dbReference>
<dbReference type="InParanoid" id="G5EGI6"/>
<evidence type="ECO:0000256" key="5">
    <source>
        <dbReference type="ARBA" id="ARBA00022833"/>
    </source>
</evidence>
<dbReference type="Gene3D" id="1.20.120.1750">
    <property type="match status" value="1"/>
</dbReference>
<dbReference type="GO" id="GO:0061630">
    <property type="term" value="F:ubiquitin protein ligase activity"/>
    <property type="evidence" value="ECO:0000318"/>
    <property type="project" value="GO_Central"/>
</dbReference>
<keyword evidence="5" id="KW-0862">Zinc</keyword>
<dbReference type="Proteomes" id="UP000001940">
    <property type="component" value="Chromosome V"/>
</dbReference>
<dbReference type="GO" id="GO:0031624">
    <property type="term" value="F:ubiquitin conjugating enzyme binding"/>
    <property type="evidence" value="ECO:0000318"/>
    <property type="project" value="GO_Central"/>
</dbReference>
<dbReference type="Gene3D" id="3.30.40.10">
    <property type="entry name" value="Zinc/RING finger domain, C3HC4 (zinc finger)"/>
    <property type="match status" value="1"/>
</dbReference>
<evidence type="ECO:0000256" key="4">
    <source>
        <dbReference type="ARBA" id="ARBA00022786"/>
    </source>
</evidence>
<evidence type="ECO:0000259" key="9">
    <source>
        <dbReference type="PROSITE" id="PS50089"/>
    </source>
</evidence>
<dbReference type="GO" id="GO:0000151">
    <property type="term" value="C:ubiquitin ligase complex"/>
    <property type="evidence" value="ECO:0000318"/>
    <property type="project" value="GO_Central"/>
</dbReference>
<keyword evidence="8" id="KW-1133">Transmembrane helix</keyword>
<dbReference type="AGR" id="WB:WBGene00008871"/>
<sequence>MSDKVSENNDIKGFQLTNRENEQPMDLNLKEKKPTFTIVGCELCQIKDEIRIILRQCGHVVCLPCVLEYIKNKIIVDGHPRFKCPLSTCNAVVHENDINAVLDEKEPALERYMSIVHRRYLQYKQNKHSIMAALPSSDIKRCPLCRSIYMHVVGCNYVICANSACNTAFCWLCEKPMGRPSSHFTTASKCRLGYTDYERIFRSIQLILDVNFVILWILLPFVYLIAFLYIPVLIIFLIPASLAYDAYRKEKDSHDFLVPIDVLTIIFRVLIGILIGIIVCVPFAIGSIVSGSVLMFLYMGFLAIRTIPCGLSGDRVGTFLCLMRWAGNLFKIGPYGKLLEEARKERNDALVKLEENRDDFKNALSTSKVLVGTTTTSSTTQATTIGGSTSTAGTTVEATTTTQA</sequence>
<dbReference type="KEGG" id="cel:CELE_F15H10.4"/>
<evidence type="ECO:0000313" key="11">
    <source>
        <dbReference type="Proteomes" id="UP000001940"/>
    </source>
</evidence>
<feature type="domain" description="RING-type" evidence="9">
    <location>
        <begin position="41"/>
        <end position="86"/>
    </location>
</feature>
<gene>
    <name evidence="10 12" type="primary">tag-314</name>
    <name evidence="10" type="ORF">CELE_F15H10.4</name>
    <name evidence="12" type="ORF">F15H10.4</name>
</gene>
<dbReference type="EMBL" id="BX284605">
    <property type="protein sequence ID" value="CAA98263.5"/>
    <property type="molecule type" value="Genomic_DNA"/>
</dbReference>
<dbReference type="GO" id="GO:0008270">
    <property type="term" value="F:zinc ion binding"/>
    <property type="evidence" value="ECO:0007669"/>
    <property type="project" value="UniProtKB-KW"/>
</dbReference>
<feature type="transmembrane region" description="Helical" evidence="8">
    <location>
        <begin position="256"/>
        <end position="278"/>
    </location>
</feature>
<accession>G5EGI6</accession>
<keyword evidence="8" id="KW-0812">Transmembrane</keyword>
<dbReference type="InterPro" id="IPR017907">
    <property type="entry name" value="Znf_RING_CS"/>
</dbReference>
<evidence type="ECO:0000256" key="2">
    <source>
        <dbReference type="ARBA" id="ARBA00022723"/>
    </source>
</evidence>
<evidence type="ECO:0000256" key="7">
    <source>
        <dbReference type="SAM" id="MobiDB-lite"/>
    </source>
</evidence>
<dbReference type="InterPro" id="IPR013083">
    <property type="entry name" value="Znf_RING/FYVE/PHD"/>
</dbReference>
<dbReference type="OMA" id="CPKRIHE"/>
<dbReference type="PaxDb" id="6239-F15H10.4"/>
<dbReference type="PROSITE" id="PS00518">
    <property type="entry name" value="ZF_RING_1"/>
    <property type="match status" value="1"/>
</dbReference>
<dbReference type="InterPro" id="IPR001841">
    <property type="entry name" value="Znf_RING"/>
</dbReference>
<proteinExistence type="predicted"/>
<dbReference type="PANTHER" id="PTHR22770:SF13">
    <property type="entry name" value="RING-TYPE DOMAIN-CONTAINING PROTEIN"/>
    <property type="match status" value="1"/>
</dbReference>
<dbReference type="CTD" id="179455"/>
<dbReference type="GO" id="GO:0006511">
    <property type="term" value="P:ubiquitin-dependent protein catabolic process"/>
    <property type="evidence" value="ECO:0000318"/>
    <property type="project" value="GO_Central"/>
</dbReference>
<feature type="transmembrane region" description="Helical" evidence="8">
    <location>
        <begin position="284"/>
        <end position="304"/>
    </location>
</feature>
<dbReference type="AlphaFoldDB" id="G5EGI6"/>
<dbReference type="STRING" id="6239.F15H10.4.1"/>
<protein>
    <submittedName>
        <fullName evidence="10">RING-type domain-containing protein</fullName>
    </submittedName>
</protein>
<dbReference type="GO" id="GO:0005737">
    <property type="term" value="C:cytoplasm"/>
    <property type="evidence" value="ECO:0000318"/>
    <property type="project" value="GO_Central"/>
</dbReference>
<dbReference type="HOGENOM" id="CLU_067652_0_0_1"/>
<comment type="pathway">
    <text evidence="1">Protein modification; protein ubiquitination.</text>
</comment>
<evidence type="ECO:0000313" key="12">
    <source>
        <dbReference type="WormBase" id="F15H10.4"/>
    </source>
</evidence>
<dbReference type="GeneID" id="179455"/>
<evidence type="ECO:0000256" key="6">
    <source>
        <dbReference type="PROSITE-ProRule" id="PRU00175"/>
    </source>
</evidence>
<feature type="region of interest" description="Disordered" evidence="7">
    <location>
        <begin position="379"/>
        <end position="404"/>
    </location>
</feature>